<sequence>MSTEAYTQPRPSVLATRTALSNTPTHPSSGDTSPTTAPPTLQRKPTNNYEEARAAAAANQTQGEGATSPNATKEDLKRWSHEGLFGKSEKGGAGYYSTSG</sequence>
<feature type="region of interest" description="Disordered" evidence="1">
    <location>
        <begin position="1"/>
        <end position="100"/>
    </location>
</feature>
<feature type="compositionally biased region" description="Basic and acidic residues" evidence="1">
    <location>
        <begin position="72"/>
        <end position="81"/>
    </location>
</feature>
<comment type="caution">
    <text evidence="2">The sequence shown here is derived from an EMBL/GenBank/DDBJ whole genome shotgun (WGS) entry which is preliminary data.</text>
</comment>
<accession>A0ABR0EYH0</accession>
<organism evidence="2 3">
    <name type="scientific">Zasmidium cellare</name>
    <name type="common">Wine cellar mold</name>
    <name type="synonym">Racodium cellare</name>
    <dbReference type="NCBI Taxonomy" id="395010"/>
    <lineage>
        <taxon>Eukaryota</taxon>
        <taxon>Fungi</taxon>
        <taxon>Dikarya</taxon>
        <taxon>Ascomycota</taxon>
        <taxon>Pezizomycotina</taxon>
        <taxon>Dothideomycetes</taxon>
        <taxon>Dothideomycetidae</taxon>
        <taxon>Mycosphaerellales</taxon>
        <taxon>Mycosphaerellaceae</taxon>
        <taxon>Zasmidium</taxon>
    </lineage>
</organism>
<reference evidence="2 3" key="1">
    <citation type="journal article" date="2023" name="G3 (Bethesda)">
        <title>A chromosome-level genome assembly of Zasmidium syzygii isolated from banana leaves.</title>
        <authorList>
            <person name="van Westerhoven A.C."/>
            <person name="Mehrabi R."/>
            <person name="Talebi R."/>
            <person name="Steentjes M.B.F."/>
            <person name="Corcolon B."/>
            <person name="Chong P.A."/>
            <person name="Kema G.H.J."/>
            <person name="Seidl M.F."/>
        </authorList>
    </citation>
    <scope>NUCLEOTIDE SEQUENCE [LARGE SCALE GENOMIC DNA]</scope>
    <source>
        <strain evidence="2 3">P124</strain>
    </source>
</reference>
<gene>
    <name evidence="2" type="ORF">PRZ48_004101</name>
</gene>
<dbReference type="EMBL" id="JAXOVC010000002">
    <property type="protein sequence ID" value="KAK4506136.1"/>
    <property type="molecule type" value="Genomic_DNA"/>
</dbReference>
<dbReference type="Proteomes" id="UP001305779">
    <property type="component" value="Unassembled WGS sequence"/>
</dbReference>
<proteinExistence type="predicted"/>
<evidence type="ECO:0000256" key="1">
    <source>
        <dbReference type="SAM" id="MobiDB-lite"/>
    </source>
</evidence>
<evidence type="ECO:0000313" key="2">
    <source>
        <dbReference type="EMBL" id="KAK4506136.1"/>
    </source>
</evidence>
<feature type="compositionally biased region" description="Polar residues" evidence="1">
    <location>
        <begin position="18"/>
        <end position="45"/>
    </location>
</feature>
<feature type="compositionally biased region" description="Polar residues" evidence="1">
    <location>
        <begin position="1"/>
        <end position="10"/>
    </location>
</feature>
<evidence type="ECO:0000313" key="3">
    <source>
        <dbReference type="Proteomes" id="UP001305779"/>
    </source>
</evidence>
<keyword evidence="3" id="KW-1185">Reference proteome</keyword>
<protein>
    <submittedName>
        <fullName evidence="2">Uncharacterized protein</fullName>
    </submittedName>
</protein>
<name>A0ABR0EYH0_ZASCE</name>
<feature type="compositionally biased region" description="Low complexity" evidence="1">
    <location>
        <begin position="46"/>
        <end position="67"/>
    </location>
</feature>